<keyword evidence="1" id="KW-0812">Transmembrane</keyword>
<keyword evidence="1" id="KW-1133">Transmembrane helix</keyword>
<feature type="transmembrane region" description="Helical" evidence="1">
    <location>
        <begin position="131"/>
        <end position="149"/>
    </location>
</feature>
<keyword evidence="1" id="KW-0472">Membrane</keyword>
<gene>
    <name evidence="2" type="ORF">HX833_02400</name>
</gene>
<feature type="transmembrane region" description="Helical" evidence="1">
    <location>
        <begin position="98"/>
        <end position="125"/>
    </location>
</feature>
<feature type="transmembrane region" description="Helical" evidence="1">
    <location>
        <begin position="54"/>
        <end position="77"/>
    </location>
</feature>
<comment type="caution">
    <text evidence="2">The sequence shown here is derived from an EMBL/GenBank/DDBJ whole genome shotgun (WGS) entry which is preliminary data.</text>
</comment>
<evidence type="ECO:0000313" key="2">
    <source>
        <dbReference type="EMBL" id="NWK04935.1"/>
    </source>
</evidence>
<evidence type="ECO:0000313" key="3">
    <source>
        <dbReference type="Proteomes" id="UP000526196"/>
    </source>
</evidence>
<organism evidence="2 3">
    <name type="scientific">Marine Group I thaumarchaeote</name>
    <dbReference type="NCBI Taxonomy" id="2511932"/>
    <lineage>
        <taxon>Archaea</taxon>
        <taxon>Nitrososphaerota</taxon>
        <taxon>Marine Group I</taxon>
    </lineage>
</organism>
<name>A0A7K4NPM2_9ARCH</name>
<feature type="transmembrane region" description="Helical" evidence="1">
    <location>
        <begin position="16"/>
        <end position="34"/>
    </location>
</feature>
<dbReference type="EMBL" id="JACASX010000002">
    <property type="protein sequence ID" value="NWK04935.1"/>
    <property type="molecule type" value="Genomic_DNA"/>
</dbReference>
<proteinExistence type="predicted"/>
<dbReference type="AlphaFoldDB" id="A0A7K4NPM2"/>
<sequence>MMLKLTIKDILRQKSFGAIAIISGVLLGLVYYFLTLSSVFNHFAMDIVVSPQYIAASIGLTVVVAVLGGINIALVVYNIKTQRMNLQKGGSSAIFGGALAAFTPGCPACTTSLTAVLGIVGGLAIFPLQGLELKFISIAALSFSIWWAMRNINKASCCTMEKID</sequence>
<dbReference type="Proteomes" id="UP000526196">
    <property type="component" value="Unassembled WGS sequence"/>
</dbReference>
<accession>A0A7K4NPM2</accession>
<reference evidence="2 3" key="1">
    <citation type="journal article" date="2019" name="Environ. Microbiol.">
        <title>Genomics insights into ecotype formation of ammonia-oxidizing archaea in the deep ocean.</title>
        <authorList>
            <person name="Wang Y."/>
            <person name="Huang J.M."/>
            <person name="Cui G.J."/>
            <person name="Nunoura T."/>
            <person name="Takaki Y."/>
            <person name="Li W.L."/>
            <person name="Li J."/>
            <person name="Gao Z.M."/>
            <person name="Takai K."/>
            <person name="Zhang A.Q."/>
            <person name="Stepanauskas R."/>
        </authorList>
    </citation>
    <scope>NUCLEOTIDE SEQUENCE [LARGE SCALE GENOMIC DNA]</scope>
    <source>
        <strain evidence="2 3">F20</strain>
    </source>
</reference>
<evidence type="ECO:0000256" key="1">
    <source>
        <dbReference type="SAM" id="Phobius"/>
    </source>
</evidence>
<protein>
    <submittedName>
        <fullName evidence="2">Uncharacterized protein</fullName>
    </submittedName>
</protein>